<organism evidence="3 4">
    <name type="scientific">Fibrella forsythiae</name>
    <dbReference type="NCBI Taxonomy" id="2817061"/>
    <lineage>
        <taxon>Bacteria</taxon>
        <taxon>Pseudomonadati</taxon>
        <taxon>Bacteroidota</taxon>
        <taxon>Cytophagia</taxon>
        <taxon>Cytophagales</taxon>
        <taxon>Spirosomataceae</taxon>
        <taxon>Fibrella</taxon>
    </lineage>
</organism>
<dbReference type="InterPro" id="IPR006186">
    <property type="entry name" value="Ser/Thr-sp_prot-phosphatase"/>
</dbReference>
<dbReference type="PANTHER" id="PTHR42850:SF7">
    <property type="entry name" value="BIS(5'-NUCLEOSYL)-TETRAPHOSPHATASE PRPE [ASYMMETRICAL]"/>
    <property type="match status" value="1"/>
</dbReference>
<dbReference type="InterPro" id="IPR027417">
    <property type="entry name" value="P-loop_NTPase"/>
</dbReference>
<dbReference type="Proteomes" id="UP000664628">
    <property type="component" value="Unassembled WGS sequence"/>
</dbReference>
<dbReference type="NCBIfam" id="TIGR04075">
    <property type="entry name" value="bacter_Pnkp"/>
    <property type="match status" value="1"/>
</dbReference>
<dbReference type="Gene3D" id="3.40.50.300">
    <property type="entry name" value="P-loop containing nucleotide triphosphate hydrolases"/>
    <property type="match status" value="1"/>
</dbReference>
<dbReference type="Pfam" id="PF16542">
    <property type="entry name" value="PNKP_ligase"/>
    <property type="match status" value="1"/>
</dbReference>
<accession>A0ABS3JTG3</accession>
<dbReference type="InterPro" id="IPR032380">
    <property type="entry name" value="PNKP_ligase_dom"/>
</dbReference>
<gene>
    <name evidence="3" type="ORF">J2I46_29430</name>
</gene>
<proteinExistence type="predicted"/>
<dbReference type="CDD" id="cd07423">
    <property type="entry name" value="MPP_Prp_like"/>
    <property type="match status" value="1"/>
</dbReference>
<keyword evidence="3" id="KW-0808">Transferase</keyword>
<keyword evidence="4" id="KW-1185">Reference proteome</keyword>
<dbReference type="InterPro" id="IPR050126">
    <property type="entry name" value="Ap4A_hydrolase"/>
</dbReference>
<name>A0ABS3JTG3_9BACT</name>
<dbReference type="EMBL" id="JAFMYW010000013">
    <property type="protein sequence ID" value="MBO0952738.1"/>
    <property type="molecule type" value="Genomic_DNA"/>
</dbReference>
<dbReference type="InterPro" id="IPR024028">
    <property type="entry name" value="PNKP_bac"/>
</dbReference>
<protein>
    <submittedName>
        <fullName evidence="3">Polynucleotide kinase-phosphatase</fullName>
    </submittedName>
</protein>
<dbReference type="Gene3D" id="3.30.470.30">
    <property type="entry name" value="DNA ligase/mRNA capping enzyme"/>
    <property type="match status" value="1"/>
</dbReference>
<keyword evidence="3" id="KW-0418">Kinase</keyword>
<feature type="domain" description="Calcineurin-like phosphoesterase" evidence="1">
    <location>
        <begin position="182"/>
        <end position="375"/>
    </location>
</feature>
<dbReference type="InterPro" id="IPR041780">
    <property type="entry name" value="MPP_PrpE-like"/>
</dbReference>
<dbReference type="PRINTS" id="PR00114">
    <property type="entry name" value="STPHPHTASE"/>
</dbReference>
<dbReference type="InterPro" id="IPR029052">
    <property type="entry name" value="Metallo-depent_PP-like"/>
</dbReference>
<dbReference type="Gene3D" id="3.60.21.10">
    <property type="match status" value="1"/>
</dbReference>
<dbReference type="Pfam" id="PF13671">
    <property type="entry name" value="AAA_33"/>
    <property type="match status" value="1"/>
</dbReference>
<feature type="domain" description="Polynucleotide kinase-phosphatase ligase" evidence="2">
    <location>
        <begin position="486"/>
        <end position="864"/>
    </location>
</feature>
<evidence type="ECO:0000313" key="4">
    <source>
        <dbReference type="Proteomes" id="UP000664628"/>
    </source>
</evidence>
<dbReference type="SUPFAM" id="SSF52540">
    <property type="entry name" value="P-loop containing nucleoside triphosphate hydrolases"/>
    <property type="match status" value="1"/>
</dbReference>
<dbReference type="InterPro" id="IPR004843">
    <property type="entry name" value="Calcineurin-like_PHP"/>
</dbReference>
<comment type="caution">
    <text evidence="3">The sequence shown here is derived from an EMBL/GenBank/DDBJ whole genome shotgun (WGS) entry which is preliminary data.</text>
</comment>
<dbReference type="GO" id="GO:0016301">
    <property type="term" value="F:kinase activity"/>
    <property type="evidence" value="ECO:0007669"/>
    <property type="project" value="UniProtKB-KW"/>
</dbReference>
<dbReference type="RefSeq" id="WP_207332690.1">
    <property type="nucleotide sequence ID" value="NZ_JAFMYW010000013.1"/>
</dbReference>
<sequence>MTLDIPDMSLVVLIGPTSSGKSTFARQHFSPTEIISSDQCRGYVSDDDSDQSATGDAFELLHHWASLRLKRGRVTVIDATNVQQHARKQLIELAREHHVLPVAIVFNLPESVLKARHEQRTDRSFGDHVIGSHQRELRRSLKFLAKEGFRNVYVFNSPEEVAAVTGLQRTRLWNNRTDEHGPFDIIGDVHGCLTELHELLTKLGYVMKKDDAGINRVTHPEGRKALFVGDLIDRGPDSVSVLKLVMQMVADQTGLCVPGNHDAKLGKYLAGKKVQLTHGLAETVKQLEAEPIEFRQSVNAFIYKLVSHFVLDDGKLVVAHAGLKESMQGRGSGTVRSFCLYGDTTGEIDEFGLPVRLDWATNYKGKAMVVYGHTPFPEAEWVNNTIDIDTGCVFGGKLTALRYPERELVSVPAHQLYSEPSRPFLTGTSIVGELPISVEHQPDTLPRRAAQHQADDVLDMSDVLGKRVIQPRIGPLVTIREENAIAALEIMSRFAVNPKWLLYLPPTMSPSETSTLPGYLEHPAEAFAYYRNQGITKVVCEEKHMGSRAVVIVCREATVAQTRFGLADSAEGVVYTRTGRRFFLKLEIETAFLQKVNRALTATNFWADHNTDWVALDCELMPWSAKATDLIRHQYAAVGTSGLNALTAAQEALKQAALNDQAVASLQSQTIERLSNIQKYRTAYATYCHEVDGLEGLVLAPFHVLATEGNVYANRPHTWHMETIATLCAADPGFLLATPYHVVDLNNGASVEAVTDWWVRLTAAGGEGMVVKPFDFIAKTDKGKLIQPAIKCRGSEYLRIIYGPDYDTPDYLTELRQRGLTTKRTMALREFTLGLEAMERFIDREPLRRTHECVFGVLALESEPVDPRL</sequence>
<reference evidence="3 4" key="1">
    <citation type="submission" date="2021-03" db="EMBL/GenBank/DDBJ databases">
        <title>Fibrella sp. HMF5405 genome sequencing and assembly.</title>
        <authorList>
            <person name="Kang H."/>
            <person name="Kim H."/>
            <person name="Bae S."/>
            <person name="Joh K."/>
        </authorList>
    </citation>
    <scope>NUCLEOTIDE SEQUENCE [LARGE SCALE GENOMIC DNA]</scope>
    <source>
        <strain evidence="3 4">HMF5405</strain>
    </source>
</reference>
<dbReference type="Pfam" id="PF00149">
    <property type="entry name" value="Metallophos"/>
    <property type="match status" value="1"/>
</dbReference>
<evidence type="ECO:0000313" key="3">
    <source>
        <dbReference type="EMBL" id="MBO0952738.1"/>
    </source>
</evidence>
<dbReference type="SUPFAM" id="SSF56091">
    <property type="entry name" value="DNA ligase/mRNA capping enzyme, catalytic domain"/>
    <property type="match status" value="1"/>
</dbReference>
<dbReference type="PANTHER" id="PTHR42850">
    <property type="entry name" value="METALLOPHOSPHOESTERASE"/>
    <property type="match status" value="1"/>
</dbReference>
<evidence type="ECO:0000259" key="2">
    <source>
        <dbReference type="Pfam" id="PF16542"/>
    </source>
</evidence>
<evidence type="ECO:0000259" key="1">
    <source>
        <dbReference type="Pfam" id="PF00149"/>
    </source>
</evidence>
<dbReference type="SUPFAM" id="SSF56300">
    <property type="entry name" value="Metallo-dependent phosphatases"/>
    <property type="match status" value="1"/>
</dbReference>